<organism evidence="1 2">
    <name type="scientific">Ilyomonas limi</name>
    <dbReference type="NCBI Taxonomy" id="2575867"/>
    <lineage>
        <taxon>Bacteria</taxon>
        <taxon>Pseudomonadati</taxon>
        <taxon>Bacteroidota</taxon>
        <taxon>Chitinophagia</taxon>
        <taxon>Chitinophagales</taxon>
        <taxon>Chitinophagaceae</taxon>
        <taxon>Ilyomonas</taxon>
    </lineage>
</organism>
<name>A0A4U3L9I3_9BACT</name>
<evidence type="ECO:0000313" key="1">
    <source>
        <dbReference type="EMBL" id="TKK70367.1"/>
    </source>
</evidence>
<comment type="caution">
    <text evidence="1">The sequence shown here is derived from an EMBL/GenBank/DDBJ whole genome shotgun (WGS) entry which is preliminary data.</text>
</comment>
<evidence type="ECO:0000313" key="2">
    <source>
        <dbReference type="Proteomes" id="UP000305848"/>
    </source>
</evidence>
<dbReference type="AlphaFoldDB" id="A0A4U3L9I3"/>
<protein>
    <submittedName>
        <fullName evidence="1">DUF945 domain-containing protein</fullName>
    </submittedName>
</protein>
<dbReference type="EMBL" id="SZQL01000003">
    <property type="protein sequence ID" value="TKK70367.1"/>
    <property type="molecule type" value="Genomic_DNA"/>
</dbReference>
<dbReference type="Proteomes" id="UP000305848">
    <property type="component" value="Unassembled WGS sequence"/>
</dbReference>
<dbReference type="OrthoDB" id="576140at2"/>
<keyword evidence="2" id="KW-1185">Reference proteome</keyword>
<gene>
    <name evidence="1" type="ORF">FC093_06365</name>
</gene>
<proteinExistence type="predicted"/>
<sequence>MIYPKPISLSISLRNHYLTHIETFTAGKFNSCQYRKPRELKTIFNNWSKVRITDKEVYKLIQLALIPNKEVLQNIQRGREGELSTYFLNTCNRAYEYALGNETQQLETTRGTLFGAYNGVTGYFQNVRSYKDREAKLKSLLLGGTGQARTQAAFNLCTAYASKGADAFLLN</sequence>
<dbReference type="InterPro" id="IPR026325">
    <property type="entry name" value="DUF932"/>
</dbReference>
<dbReference type="Pfam" id="PF06067">
    <property type="entry name" value="DUF932"/>
    <property type="match status" value="1"/>
</dbReference>
<reference evidence="1 2" key="1">
    <citation type="submission" date="2019-05" db="EMBL/GenBank/DDBJ databases">
        <title>Panacibacter sp. strain 17mud1-8 Genome sequencing and assembly.</title>
        <authorList>
            <person name="Chhetri G."/>
        </authorList>
    </citation>
    <scope>NUCLEOTIDE SEQUENCE [LARGE SCALE GENOMIC DNA]</scope>
    <source>
        <strain evidence="1 2">17mud1-8</strain>
    </source>
</reference>
<accession>A0A4U3L9I3</accession>